<keyword evidence="1" id="KW-1133">Transmembrane helix</keyword>
<evidence type="ECO:0000313" key="3">
    <source>
        <dbReference type="Proteomes" id="UP001246690"/>
    </source>
</evidence>
<keyword evidence="1" id="KW-0812">Transmembrane</keyword>
<dbReference type="EMBL" id="CP133838">
    <property type="protein sequence ID" value="WMY72482.1"/>
    <property type="molecule type" value="Genomic_DNA"/>
</dbReference>
<dbReference type="InterPro" id="IPR021877">
    <property type="entry name" value="DUF3487"/>
</dbReference>
<gene>
    <name evidence="2" type="ORF">RHD99_13405</name>
</gene>
<dbReference type="Proteomes" id="UP001246690">
    <property type="component" value="Chromosome"/>
</dbReference>
<protein>
    <submittedName>
        <fullName evidence="2">TIGR03750 family conjugal transfer protein</fullName>
    </submittedName>
</protein>
<sequence length="98" mass="10507">MSTKELFIALSAGLVFGGSMGIFPSIALSVWAMIPTGALAGAVLLVLTGGRYLARVKRGRPDTWLYRSLGARLARHGFGDPKLVQHSAVWVIRRSGAR</sequence>
<evidence type="ECO:0000256" key="1">
    <source>
        <dbReference type="SAM" id="Phobius"/>
    </source>
</evidence>
<keyword evidence="3" id="KW-1185">Reference proteome</keyword>
<keyword evidence="1" id="KW-0472">Membrane</keyword>
<organism evidence="2 3">
    <name type="scientific">Buttiauxella selenatireducens</name>
    <dbReference type="NCBI Taxonomy" id="3073902"/>
    <lineage>
        <taxon>Bacteria</taxon>
        <taxon>Pseudomonadati</taxon>
        <taxon>Pseudomonadota</taxon>
        <taxon>Gammaproteobacteria</taxon>
        <taxon>Enterobacterales</taxon>
        <taxon>Enterobacteriaceae</taxon>
        <taxon>Buttiauxella</taxon>
    </lineage>
</organism>
<proteinExistence type="predicted"/>
<reference evidence="2 3" key="1">
    <citation type="submission" date="2023-09" db="EMBL/GenBank/DDBJ databases">
        <title>Buttiauxella selenatireducens sp. nov., isolated from the rhizosphere of Cardamine hupingshanesis.</title>
        <authorList>
            <person name="Zhang S."/>
            <person name="Xu Z."/>
            <person name="Wang H."/>
            <person name="Guo Y."/>
        </authorList>
    </citation>
    <scope>NUCLEOTIDE SEQUENCE [LARGE SCALE GENOMIC DNA]</scope>
    <source>
        <strain evidence="2 3">R73</strain>
    </source>
</reference>
<name>A0ABY9S4Q6_9ENTR</name>
<dbReference type="RefSeq" id="WP_309874414.1">
    <property type="nucleotide sequence ID" value="NZ_CP133838.1"/>
</dbReference>
<evidence type="ECO:0000313" key="2">
    <source>
        <dbReference type="EMBL" id="WMY72482.1"/>
    </source>
</evidence>
<accession>A0ABY9S4Q6</accession>
<dbReference type="NCBIfam" id="TIGR03750">
    <property type="entry name" value="conj_TIGR03750"/>
    <property type="match status" value="1"/>
</dbReference>
<dbReference type="Pfam" id="PF11990">
    <property type="entry name" value="DUF3487"/>
    <property type="match status" value="1"/>
</dbReference>
<feature type="transmembrane region" description="Helical" evidence="1">
    <location>
        <begin position="31"/>
        <end position="54"/>
    </location>
</feature>